<dbReference type="EMBL" id="JAMQON010000002">
    <property type="protein sequence ID" value="MDS0259634.1"/>
    <property type="molecule type" value="Genomic_DNA"/>
</dbReference>
<gene>
    <name evidence="2" type="ORF">NDI56_09545</name>
</gene>
<sequence>MQGEHQPVADRAELYLRSLLPEGYSRQQASTLDRVSELVDRGVVGERHVEVCGCQVPASVTATRTGVGERIVSRLSAFQAWAQRNDCTLGPAMELRDVDDSLSDTHYRAVRLPTLLLAEYRDGALRCVTPHCAGDTVRTVEDRLAELEAGEPTVFEPLPPRSPSTLPADIDAEDDDTDERALLAQR</sequence>
<evidence type="ECO:0000256" key="1">
    <source>
        <dbReference type="SAM" id="MobiDB-lite"/>
    </source>
</evidence>
<dbReference type="RefSeq" id="WP_310919249.1">
    <property type="nucleotide sequence ID" value="NZ_JAMQON010000002.1"/>
</dbReference>
<proteinExistence type="predicted"/>
<reference evidence="2 3" key="1">
    <citation type="submission" date="2022-06" db="EMBL/GenBank/DDBJ databases">
        <title>Haloarcula sp. a new haloarchaeum isolate from saline soil.</title>
        <authorList>
            <person name="Strakova D."/>
            <person name="Galisteo C."/>
            <person name="Sanchez-Porro C."/>
            <person name="Ventosa A."/>
        </authorList>
    </citation>
    <scope>NUCLEOTIDE SEQUENCE [LARGE SCALE GENOMIC DNA]</scope>
    <source>
        <strain evidence="2 3">S1CR25-12</strain>
    </source>
</reference>
<comment type="caution">
    <text evidence="2">The sequence shown here is derived from an EMBL/GenBank/DDBJ whole genome shotgun (WGS) entry which is preliminary data.</text>
</comment>
<evidence type="ECO:0000313" key="3">
    <source>
        <dbReference type="Proteomes" id="UP001259659"/>
    </source>
</evidence>
<accession>A0ABU2FBI4</accession>
<feature type="region of interest" description="Disordered" evidence="1">
    <location>
        <begin position="150"/>
        <end position="186"/>
    </location>
</feature>
<organism evidence="2 3">
    <name type="scientific">Haloarcula saliterrae</name>
    <dbReference type="NCBI Taxonomy" id="2950534"/>
    <lineage>
        <taxon>Archaea</taxon>
        <taxon>Methanobacteriati</taxon>
        <taxon>Methanobacteriota</taxon>
        <taxon>Stenosarchaea group</taxon>
        <taxon>Halobacteria</taxon>
        <taxon>Halobacteriales</taxon>
        <taxon>Haloarculaceae</taxon>
        <taxon>Haloarcula</taxon>
    </lineage>
</organism>
<dbReference type="InterPro" id="IPR046783">
    <property type="entry name" value="HTH_63"/>
</dbReference>
<protein>
    <submittedName>
        <fullName evidence="2">Uncharacterized protein</fullName>
    </submittedName>
</protein>
<dbReference type="Pfam" id="PF20575">
    <property type="entry name" value="HTH_63"/>
    <property type="match status" value="1"/>
</dbReference>
<evidence type="ECO:0000313" key="2">
    <source>
        <dbReference type="EMBL" id="MDS0259634.1"/>
    </source>
</evidence>
<name>A0ABU2FBI4_9EURY</name>
<keyword evidence="3" id="KW-1185">Reference proteome</keyword>
<dbReference type="Proteomes" id="UP001259659">
    <property type="component" value="Unassembled WGS sequence"/>
</dbReference>